<gene>
    <name evidence="7" type="primary">gldF</name>
    <name evidence="7" type="ORF">FW778_06905</name>
</gene>
<dbReference type="Pfam" id="PF12679">
    <property type="entry name" value="ABC2_membrane_2"/>
    <property type="match status" value="1"/>
</dbReference>
<dbReference type="PANTHER" id="PTHR30294">
    <property type="entry name" value="MEMBRANE COMPONENT OF ABC TRANSPORTER YHHJ-RELATED"/>
    <property type="match status" value="1"/>
</dbReference>
<comment type="caution">
    <text evidence="7">The sequence shown here is derived from an EMBL/GenBank/DDBJ whole genome shotgun (WGS) entry which is preliminary data.</text>
</comment>
<keyword evidence="3 6" id="KW-0812">Transmembrane</keyword>
<feature type="transmembrane region" description="Helical" evidence="6">
    <location>
        <begin position="12"/>
        <end position="35"/>
    </location>
</feature>
<dbReference type="GO" id="GO:0005886">
    <property type="term" value="C:plasma membrane"/>
    <property type="evidence" value="ECO:0007669"/>
    <property type="project" value="UniProtKB-SubCell"/>
</dbReference>
<evidence type="ECO:0000256" key="6">
    <source>
        <dbReference type="SAM" id="Phobius"/>
    </source>
</evidence>
<dbReference type="InterPro" id="IPR019860">
    <property type="entry name" value="Motility-assoc_ABC_perm_GldF"/>
</dbReference>
<dbReference type="Proteomes" id="UP000326903">
    <property type="component" value="Unassembled WGS sequence"/>
</dbReference>
<dbReference type="GO" id="GO:0140359">
    <property type="term" value="F:ABC-type transporter activity"/>
    <property type="evidence" value="ECO:0007669"/>
    <property type="project" value="InterPro"/>
</dbReference>
<sequence length="240" mass="26767">MISIAKKELHQFFNGLTGYITIILFLVVNGIYLFVLKDSNIFDFGYATLDKFFNLASWIFIFLIPALAMRSFSEEYKTGTFEILQTRPLTKWQIVLGKYFAVLSVILIALLPTLLYVFTIHALSAAGGIDTGGITGSYIGLIFLAAVFAAISMWCSGLTSNAVIAFLIGAFACLILYFGFNSISKLPVFSGNADYYIEMLGIDFHYRSISRGVVDSRDVIYFLSIIFLFLFAAQKNLSKK</sequence>
<accession>A0A5J5IQA8</accession>
<feature type="transmembrane region" description="Helical" evidence="6">
    <location>
        <begin position="219"/>
        <end position="237"/>
    </location>
</feature>
<keyword evidence="5 6" id="KW-0472">Membrane</keyword>
<feature type="transmembrane region" description="Helical" evidence="6">
    <location>
        <begin position="55"/>
        <end position="73"/>
    </location>
</feature>
<feature type="transmembrane region" description="Helical" evidence="6">
    <location>
        <begin position="138"/>
        <end position="155"/>
    </location>
</feature>
<evidence type="ECO:0000256" key="4">
    <source>
        <dbReference type="ARBA" id="ARBA00022989"/>
    </source>
</evidence>
<reference evidence="7 8" key="1">
    <citation type="submission" date="2019-09" db="EMBL/GenBank/DDBJ databases">
        <title>Draft genome sequence of Ginsengibacter sp. BR5-29.</title>
        <authorList>
            <person name="Im W.-T."/>
        </authorList>
    </citation>
    <scope>NUCLEOTIDE SEQUENCE [LARGE SCALE GENOMIC DNA]</scope>
    <source>
        <strain evidence="7 8">BR5-29</strain>
    </source>
</reference>
<dbReference type="RefSeq" id="WP_150413862.1">
    <property type="nucleotide sequence ID" value="NZ_VYQF01000001.1"/>
</dbReference>
<evidence type="ECO:0000313" key="8">
    <source>
        <dbReference type="Proteomes" id="UP000326903"/>
    </source>
</evidence>
<dbReference type="NCBIfam" id="TIGR03518">
    <property type="entry name" value="ABC_perm_GldF"/>
    <property type="match status" value="1"/>
</dbReference>
<dbReference type="PANTHER" id="PTHR30294:SF29">
    <property type="entry name" value="MULTIDRUG ABC TRANSPORTER PERMEASE YBHS-RELATED"/>
    <property type="match status" value="1"/>
</dbReference>
<evidence type="ECO:0000256" key="2">
    <source>
        <dbReference type="ARBA" id="ARBA00022475"/>
    </source>
</evidence>
<name>A0A5J5IQA8_9BACT</name>
<evidence type="ECO:0000313" key="7">
    <source>
        <dbReference type="EMBL" id="KAA9041742.1"/>
    </source>
</evidence>
<evidence type="ECO:0000256" key="1">
    <source>
        <dbReference type="ARBA" id="ARBA00004651"/>
    </source>
</evidence>
<feature type="transmembrane region" description="Helical" evidence="6">
    <location>
        <begin position="162"/>
        <end position="180"/>
    </location>
</feature>
<feature type="transmembrane region" description="Helical" evidence="6">
    <location>
        <begin position="94"/>
        <end position="118"/>
    </location>
</feature>
<proteinExistence type="predicted"/>
<evidence type="ECO:0000256" key="5">
    <source>
        <dbReference type="ARBA" id="ARBA00023136"/>
    </source>
</evidence>
<keyword evidence="4 6" id="KW-1133">Transmembrane helix</keyword>
<dbReference type="EMBL" id="VYQF01000001">
    <property type="protein sequence ID" value="KAA9041742.1"/>
    <property type="molecule type" value="Genomic_DNA"/>
</dbReference>
<protein>
    <submittedName>
        <fullName evidence="7">Gliding motility-associated ABC transporter permease subunit GldF</fullName>
    </submittedName>
</protein>
<dbReference type="InterPro" id="IPR051449">
    <property type="entry name" value="ABC-2_transporter_component"/>
</dbReference>
<comment type="subcellular location">
    <subcellularLocation>
        <location evidence="1">Cell membrane</location>
        <topology evidence="1">Multi-pass membrane protein</topology>
    </subcellularLocation>
</comment>
<evidence type="ECO:0000256" key="3">
    <source>
        <dbReference type="ARBA" id="ARBA00022692"/>
    </source>
</evidence>
<dbReference type="AlphaFoldDB" id="A0A5J5IQA8"/>
<organism evidence="7 8">
    <name type="scientific">Ginsengibacter hankyongi</name>
    <dbReference type="NCBI Taxonomy" id="2607284"/>
    <lineage>
        <taxon>Bacteria</taxon>
        <taxon>Pseudomonadati</taxon>
        <taxon>Bacteroidota</taxon>
        <taxon>Chitinophagia</taxon>
        <taxon>Chitinophagales</taxon>
        <taxon>Chitinophagaceae</taxon>
        <taxon>Ginsengibacter</taxon>
    </lineage>
</organism>
<keyword evidence="2" id="KW-1003">Cell membrane</keyword>
<keyword evidence="8" id="KW-1185">Reference proteome</keyword>